<gene>
    <name evidence="1" type="ORF">LOK49_LG02G01250</name>
</gene>
<proteinExistence type="predicted"/>
<dbReference type="Proteomes" id="UP001060215">
    <property type="component" value="Chromosome 3"/>
</dbReference>
<evidence type="ECO:0000313" key="2">
    <source>
        <dbReference type="Proteomes" id="UP001060215"/>
    </source>
</evidence>
<evidence type="ECO:0000313" key="1">
    <source>
        <dbReference type="EMBL" id="KAI8026606.1"/>
    </source>
</evidence>
<name>A0ACC0IR65_9ERIC</name>
<reference evidence="1 2" key="1">
    <citation type="journal article" date="2022" name="Plant J.">
        <title>Chromosome-level genome of Camellia lanceoleosa provides a valuable resource for understanding genome evolution and self-incompatibility.</title>
        <authorList>
            <person name="Gong W."/>
            <person name="Xiao S."/>
            <person name="Wang L."/>
            <person name="Liao Z."/>
            <person name="Chang Y."/>
            <person name="Mo W."/>
            <person name="Hu G."/>
            <person name="Li W."/>
            <person name="Zhao G."/>
            <person name="Zhu H."/>
            <person name="Hu X."/>
            <person name="Ji K."/>
            <person name="Xiang X."/>
            <person name="Song Q."/>
            <person name="Yuan D."/>
            <person name="Jin S."/>
            <person name="Zhang L."/>
        </authorList>
    </citation>
    <scope>NUCLEOTIDE SEQUENCE [LARGE SCALE GENOMIC DNA]</scope>
    <source>
        <strain evidence="1">SQ_2022a</strain>
    </source>
</reference>
<feature type="non-terminal residue" evidence="1">
    <location>
        <position position="1"/>
    </location>
</feature>
<protein>
    <submittedName>
        <fullName evidence="1">DCN1-like protein</fullName>
    </submittedName>
</protein>
<dbReference type="EMBL" id="CM045760">
    <property type="protein sequence ID" value="KAI8026606.1"/>
    <property type="molecule type" value="Genomic_DNA"/>
</dbReference>
<comment type="caution">
    <text evidence="1">The sequence shown here is derived from an EMBL/GenBank/DDBJ whole genome shotgun (WGS) entry which is preliminary data.</text>
</comment>
<keyword evidence="2" id="KW-1185">Reference proteome</keyword>
<accession>A0ACC0IR65</accession>
<sequence length="210" mass="24753">TRKSQPDYSRTTDLPTAVPIHCAFIDFRCNLLILVINLTLLCDVHAYKLPNLEINIAYLFCLKKRAVIDCYRQRVTVCTLSSDCFYFMGNRGDSITNFAQMDDEQFHEMWERLRDRLQQCPHHQGQKSLALDIAIGMWQLLFEEKQWPLVDHWCQFLQARHNKAISRDTWSQLLKFARVRYQPITYMLKADAQMHIHLIASLIASTRTMK</sequence>
<organism evidence="1 2">
    <name type="scientific">Camellia lanceoleosa</name>
    <dbReference type="NCBI Taxonomy" id="1840588"/>
    <lineage>
        <taxon>Eukaryota</taxon>
        <taxon>Viridiplantae</taxon>
        <taxon>Streptophyta</taxon>
        <taxon>Embryophyta</taxon>
        <taxon>Tracheophyta</taxon>
        <taxon>Spermatophyta</taxon>
        <taxon>Magnoliopsida</taxon>
        <taxon>eudicotyledons</taxon>
        <taxon>Gunneridae</taxon>
        <taxon>Pentapetalae</taxon>
        <taxon>asterids</taxon>
        <taxon>Ericales</taxon>
        <taxon>Theaceae</taxon>
        <taxon>Camellia</taxon>
    </lineage>
</organism>